<feature type="domain" description="ABC transporter type 1 GsiC-like N-terminal" evidence="5">
    <location>
        <begin position="6"/>
        <end position="104"/>
    </location>
</feature>
<feature type="non-terminal residue" evidence="6">
    <location>
        <position position="130"/>
    </location>
</feature>
<dbReference type="InterPro" id="IPR045621">
    <property type="entry name" value="BPD_transp_1_N"/>
</dbReference>
<feature type="transmembrane region" description="Helical" evidence="4">
    <location>
        <begin position="12"/>
        <end position="32"/>
    </location>
</feature>
<evidence type="ECO:0000256" key="3">
    <source>
        <dbReference type="ARBA" id="ARBA00022475"/>
    </source>
</evidence>
<organism evidence="6">
    <name type="scientific">marine sediment metagenome</name>
    <dbReference type="NCBI Taxonomy" id="412755"/>
    <lineage>
        <taxon>unclassified sequences</taxon>
        <taxon>metagenomes</taxon>
        <taxon>ecological metagenomes</taxon>
    </lineage>
</organism>
<reference evidence="6" key="1">
    <citation type="journal article" date="2014" name="Front. Microbiol.">
        <title>High frequency of phylogenetically diverse reductive dehalogenase-homologous genes in deep subseafloor sedimentary metagenomes.</title>
        <authorList>
            <person name="Kawai M."/>
            <person name="Futagami T."/>
            <person name="Toyoda A."/>
            <person name="Takaki Y."/>
            <person name="Nishi S."/>
            <person name="Hori S."/>
            <person name="Arai W."/>
            <person name="Tsubouchi T."/>
            <person name="Morono Y."/>
            <person name="Uchiyama I."/>
            <person name="Ito T."/>
            <person name="Fujiyama A."/>
            <person name="Inagaki F."/>
            <person name="Takami H."/>
        </authorList>
    </citation>
    <scope>NUCLEOTIDE SEQUENCE</scope>
    <source>
        <strain evidence="6">Expedition CK06-06</strain>
    </source>
</reference>
<dbReference type="AlphaFoldDB" id="X1RU62"/>
<accession>X1RU62</accession>
<dbReference type="Pfam" id="PF19300">
    <property type="entry name" value="BPD_transp_1_N"/>
    <property type="match status" value="1"/>
</dbReference>
<keyword evidence="3" id="KW-1003">Cell membrane</keyword>
<evidence type="ECO:0000256" key="1">
    <source>
        <dbReference type="ARBA" id="ARBA00004651"/>
    </source>
</evidence>
<dbReference type="GO" id="GO:0005886">
    <property type="term" value="C:plasma membrane"/>
    <property type="evidence" value="ECO:0007669"/>
    <property type="project" value="UniProtKB-SubCell"/>
</dbReference>
<comment type="subcellular location">
    <subcellularLocation>
        <location evidence="1">Cell membrane</location>
        <topology evidence="1">Multi-pass membrane protein</topology>
    </subcellularLocation>
</comment>
<sequence>MKLGTYILKRIFLMLIVMLGVATIVFFITHIIPADPVGAILGGNAPIELIDQMRHQLGLDKPVLLQFIDYLKGIVHADFGISLKSNRPVLTDIINYFPATIELAITSMIFAVVVGVVLGVFSAIYRNKSV</sequence>
<dbReference type="PANTHER" id="PTHR43163">
    <property type="entry name" value="DIPEPTIDE TRANSPORT SYSTEM PERMEASE PROTEIN DPPB-RELATED"/>
    <property type="match status" value="1"/>
</dbReference>
<name>X1RU62_9ZZZZ</name>
<evidence type="ECO:0000259" key="5">
    <source>
        <dbReference type="Pfam" id="PF19300"/>
    </source>
</evidence>
<protein>
    <recommendedName>
        <fullName evidence="5">ABC transporter type 1 GsiC-like N-terminal domain-containing protein</fullName>
    </recommendedName>
</protein>
<dbReference type="EMBL" id="BARW01005899">
    <property type="protein sequence ID" value="GAI84307.1"/>
    <property type="molecule type" value="Genomic_DNA"/>
</dbReference>
<proteinExistence type="predicted"/>
<keyword evidence="4" id="KW-0472">Membrane</keyword>
<comment type="caution">
    <text evidence="6">The sequence shown here is derived from an EMBL/GenBank/DDBJ whole genome shotgun (WGS) entry which is preliminary data.</text>
</comment>
<gene>
    <name evidence="6" type="ORF">S12H4_12414</name>
</gene>
<keyword evidence="4" id="KW-0812">Transmembrane</keyword>
<keyword evidence="2" id="KW-0813">Transport</keyword>
<evidence type="ECO:0000256" key="2">
    <source>
        <dbReference type="ARBA" id="ARBA00022448"/>
    </source>
</evidence>
<dbReference type="PANTHER" id="PTHR43163:SF6">
    <property type="entry name" value="DIPEPTIDE TRANSPORT SYSTEM PERMEASE PROTEIN DPPB-RELATED"/>
    <property type="match status" value="1"/>
</dbReference>
<feature type="transmembrane region" description="Helical" evidence="4">
    <location>
        <begin position="103"/>
        <end position="125"/>
    </location>
</feature>
<evidence type="ECO:0000313" key="6">
    <source>
        <dbReference type="EMBL" id="GAI84307.1"/>
    </source>
</evidence>
<keyword evidence="4" id="KW-1133">Transmembrane helix</keyword>
<evidence type="ECO:0000256" key="4">
    <source>
        <dbReference type="SAM" id="Phobius"/>
    </source>
</evidence>